<gene>
    <name evidence="4" type="ORF">KDX31_05285</name>
</gene>
<dbReference type="InterPro" id="IPR051691">
    <property type="entry name" value="Metab_Enz_Cyan_OpOx_G3PDH"/>
</dbReference>
<dbReference type="InterPro" id="IPR023753">
    <property type="entry name" value="FAD/NAD-binding_dom"/>
</dbReference>
<organism evidence="4 5">
    <name type="scientific">Amphritea atlantica</name>
    <dbReference type="NCBI Taxonomy" id="355243"/>
    <lineage>
        <taxon>Bacteria</taxon>
        <taxon>Pseudomonadati</taxon>
        <taxon>Pseudomonadota</taxon>
        <taxon>Gammaproteobacteria</taxon>
        <taxon>Oceanospirillales</taxon>
        <taxon>Oceanospirillaceae</taxon>
        <taxon>Amphritea</taxon>
    </lineage>
</organism>
<dbReference type="SUPFAM" id="SSF51905">
    <property type="entry name" value="FAD/NAD(P)-binding domain"/>
    <property type="match status" value="1"/>
</dbReference>
<dbReference type="CDD" id="cd19946">
    <property type="entry name" value="GlpA-like_Fer2_BFD-like"/>
    <property type="match status" value="1"/>
</dbReference>
<evidence type="ECO:0000259" key="2">
    <source>
        <dbReference type="Pfam" id="PF07992"/>
    </source>
</evidence>
<dbReference type="PRINTS" id="PR00411">
    <property type="entry name" value="PNDRDTASEI"/>
</dbReference>
<dbReference type="Gene3D" id="1.10.10.1100">
    <property type="entry name" value="BFD-like [2Fe-2S]-binding domain"/>
    <property type="match status" value="1"/>
</dbReference>
<dbReference type="Proteomes" id="UP001059950">
    <property type="component" value="Chromosome"/>
</dbReference>
<dbReference type="Pfam" id="PF07992">
    <property type="entry name" value="Pyr_redox_2"/>
    <property type="match status" value="1"/>
</dbReference>
<proteinExistence type="predicted"/>
<dbReference type="EMBL" id="CP073344">
    <property type="protein sequence ID" value="UTW04423.1"/>
    <property type="molecule type" value="Genomic_DNA"/>
</dbReference>
<dbReference type="PANTHER" id="PTHR42949:SF3">
    <property type="entry name" value="ANAEROBIC GLYCEROL-3-PHOSPHATE DEHYDROGENASE SUBUNIT B"/>
    <property type="match status" value="1"/>
</dbReference>
<dbReference type="PANTHER" id="PTHR42949">
    <property type="entry name" value="ANAEROBIC GLYCEROL-3-PHOSPHATE DEHYDROGENASE SUBUNIT B"/>
    <property type="match status" value="1"/>
</dbReference>
<evidence type="ECO:0000313" key="4">
    <source>
        <dbReference type="EMBL" id="UTW04423.1"/>
    </source>
</evidence>
<keyword evidence="1" id="KW-0560">Oxidoreductase</keyword>
<dbReference type="PRINTS" id="PR00368">
    <property type="entry name" value="FADPNR"/>
</dbReference>
<evidence type="ECO:0000256" key="1">
    <source>
        <dbReference type="ARBA" id="ARBA00023002"/>
    </source>
</evidence>
<feature type="domain" description="SoxA A3" evidence="3">
    <location>
        <begin position="377"/>
        <end position="458"/>
    </location>
</feature>
<keyword evidence="5" id="KW-1185">Reference proteome</keyword>
<sequence>MTGLEQYDLVIIGAGPAGMAAAREAGEAGLNTLILDEQPRAGGQIYRNIGRPILRDRSILGNDYYVGESLLAGLTHSLVTHIVNATVWEVTADNTLYYSAEGVSRQVRFKKLLLATGAQERPVPFDGWTLPGVMTCGAAQILLKSSGLTPAEPLVIAGSGPLLLLIACQLIRTDARIEAIVDTTPACNYGQAFKEIGGAIKGWRYLLKGMRMLNEVRRSGVKYYKSATELRAEPGGDGNLASVSFRKGNILHQLDCKTLLVHQGVVPNTQLGRAIGLEHQWDEVQQCWKPTLSENGCSSHPDIFIAGDSAGIGGAMVAEIQGRLVARWIVHQLGGTERRDPGIDSLRKELIDQLAIRPFLDHLYRPLDMFLKPQGETIVCRCEEVSAAEIRGLVKQGCIGPNQTKAFCRSGMGPCQGRQCGATVTTLLADELGKSPVEVGYYNIRFPIKPVSLGELAGLNQTRSVKAQTDQTTARN</sequence>
<name>A0ABY5GWP5_9GAMM</name>
<dbReference type="Gene3D" id="3.50.50.60">
    <property type="entry name" value="FAD/NAD(P)-binding domain"/>
    <property type="match status" value="2"/>
</dbReference>
<dbReference type="InterPro" id="IPR041117">
    <property type="entry name" value="SoxA_A3"/>
</dbReference>
<dbReference type="InterPro" id="IPR036188">
    <property type="entry name" value="FAD/NAD-bd_sf"/>
</dbReference>
<feature type="domain" description="FAD/NAD(P)-binding" evidence="2">
    <location>
        <begin position="7"/>
        <end position="321"/>
    </location>
</feature>
<evidence type="ECO:0000313" key="5">
    <source>
        <dbReference type="Proteomes" id="UP001059950"/>
    </source>
</evidence>
<dbReference type="Pfam" id="PF17806">
    <property type="entry name" value="SO_alpha_A3"/>
    <property type="match status" value="1"/>
</dbReference>
<dbReference type="InterPro" id="IPR041854">
    <property type="entry name" value="BFD-like_2Fe2S-bd_dom_sf"/>
</dbReference>
<dbReference type="PIRSF" id="PIRSF037495">
    <property type="entry name" value="Opine_OX_OoxA/HcnB"/>
    <property type="match status" value="1"/>
</dbReference>
<reference evidence="4" key="1">
    <citation type="submission" date="2021-04" db="EMBL/GenBank/DDBJ databases">
        <title>Oceanospirillales bacteria with DddD are important DMSP degraders in coastal seawater.</title>
        <authorList>
            <person name="Liu J."/>
        </authorList>
    </citation>
    <scope>NUCLEOTIDE SEQUENCE</scope>
    <source>
        <strain evidence="4">GY6</strain>
    </source>
</reference>
<accession>A0ABY5GWP5</accession>
<protein>
    <submittedName>
        <fullName evidence="4">FAD-dependent oxidoreductase</fullName>
    </submittedName>
</protein>
<evidence type="ECO:0000259" key="3">
    <source>
        <dbReference type="Pfam" id="PF17806"/>
    </source>
</evidence>
<dbReference type="InterPro" id="IPR017224">
    <property type="entry name" value="Opine_Oxase_asu/HCN_bsu"/>
</dbReference>